<gene>
    <name evidence="2" type="ORF">CC78DRAFT_596098</name>
</gene>
<protein>
    <submittedName>
        <fullName evidence="2">Uncharacterized protein</fullName>
    </submittedName>
</protein>
<sequence length="372" mass="40589">MSTPAQSSPNASVAMSIVGEADDARDVMNLSESATPERKIMEEYSTAGLVVTNPAALDELIGSKTESPVGSDSSRNFAPVHCVSITPTIINPKSSVSSPSDQLPATPCPIERSLARTSGNKHIAFTDNTSLADETPFNTTLKYFKGIKDKENSTTRARRYASLPEEIAELAKEFNEFSDDSDLDQYRDEDLALMDTVLENNIAGDIMMPATTIFNIRNEPKIEEEASEVYAAPPKPVIYELKVPGHNGDVFGMKIETSASVEEVARFIREKGRELEANSDVVDKAVQDFIAAPELFIVHKRNEGLDQDSNFDGESEKAKVIEDVEHPIFIKVIGLIPMAMLSAVAQPIAFCADKTVEMVVEKLAGLTIRDKS</sequence>
<keyword evidence="3" id="KW-1185">Reference proteome</keyword>
<accession>A0A9P4TRE4</accession>
<name>A0A9P4TRE4_9PLEO</name>
<feature type="compositionally biased region" description="Polar residues" evidence="1">
    <location>
        <begin position="1"/>
        <end position="13"/>
    </location>
</feature>
<reference evidence="3" key="1">
    <citation type="journal article" date="2020" name="Stud. Mycol.">
        <title>101 Dothideomycetes genomes: A test case for predicting lifestyles and emergence of pathogens.</title>
        <authorList>
            <person name="Haridas S."/>
            <person name="Albert R."/>
            <person name="Binder M."/>
            <person name="Bloem J."/>
            <person name="LaButti K."/>
            <person name="Salamov A."/>
            <person name="Andreopoulos B."/>
            <person name="Baker S."/>
            <person name="Barry K."/>
            <person name="Bills G."/>
            <person name="Bluhm B."/>
            <person name="Cannon C."/>
            <person name="Castanera R."/>
            <person name="Culley D."/>
            <person name="Daum C."/>
            <person name="Ezra D."/>
            <person name="Gonzalez J."/>
            <person name="Henrissat B."/>
            <person name="Kuo A."/>
            <person name="Liang C."/>
            <person name="Lipzen A."/>
            <person name="Lutzoni F."/>
            <person name="Magnuson J."/>
            <person name="Mondo S."/>
            <person name="Nolan M."/>
            <person name="Ohm R."/>
            <person name="Pangilinan J."/>
            <person name="Park H.-J."/>
            <person name="Ramirez L."/>
            <person name="Alfaro M."/>
            <person name="Sun H."/>
            <person name="Tritt A."/>
            <person name="Yoshinaga Y."/>
            <person name="Zwiers L.-H."/>
            <person name="Turgeon B."/>
            <person name="Goodwin S."/>
            <person name="Spatafora J."/>
            <person name="Crous P."/>
            <person name="Grigoriev I."/>
        </authorList>
    </citation>
    <scope>NUCLEOTIDE SEQUENCE [LARGE SCALE GENOMIC DNA]</scope>
    <source>
        <strain evidence="3">CBS 304.66</strain>
    </source>
</reference>
<dbReference type="OrthoDB" id="3796057at2759"/>
<evidence type="ECO:0000313" key="3">
    <source>
        <dbReference type="Proteomes" id="UP000800093"/>
    </source>
</evidence>
<dbReference type="AlphaFoldDB" id="A0A9P4TRE4"/>
<evidence type="ECO:0000256" key="1">
    <source>
        <dbReference type="SAM" id="MobiDB-lite"/>
    </source>
</evidence>
<evidence type="ECO:0000313" key="2">
    <source>
        <dbReference type="EMBL" id="KAF2270503.1"/>
    </source>
</evidence>
<proteinExistence type="predicted"/>
<feature type="region of interest" description="Disordered" evidence="1">
    <location>
        <begin position="1"/>
        <end position="32"/>
    </location>
</feature>
<comment type="caution">
    <text evidence="2">The sequence shown here is derived from an EMBL/GenBank/DDBJ whole genome shotgun (WGS) entry which is preliminary data.</text>
</comment>
<dbReference type="EMBL" id="ML986579">
    <property type="protein sequence ID" value="KAF2270503.1"/>
    <property type="molecule type" value="Genomic_DNA"/>
</dbReference>
<dbReference type="Proteomes" id="UP000800093">
    <property type="component" value="Unassembled WGS sequence"/>
</dbReference>
<organism evidence="2 3">
    <name type="scientific">Lojkania enalia</name>
    <dbReference type="NCBI Taxonomy" id="147567"/>
    <lineage>
        <taxon>Eukaryota</taxon>
        <taxon>Fungi</taxon>
        <taxon>Dikarya</taxon>
        <taxon>Ascomycota</taxon>
        <taxon>Pezizomycotina</taxon>
        <taxon>Dothideomycetes</taxon>
        <taxon>Pleosporomycetidae</taxon>
        <taxon>Pleosporales</taxon>
        <taxon>Pleosporales incertae sedis</taxon>
        <taxon>Lojkania</taxon>
    </lineage>
</organism>